<dbReference type="PROSITE" id="PS50297">
    <property type="entry name" value="ANK_REP_REGION"/>
    <property type="match status" value="3"/>
</dbReference>
<feature type="repeat" description="ANK" evidence="3">
    <location>
        <begin position="105"/>
        <end position="137"/>
    </location>
</feature>
<keyword evidence="5" id="KW-1185">Reference proteome</keyword>
<evidence type="ECO:0000256" key="2">
    <source>
        <dbReference type="ARBA" id="ARBA00023043"/>
    </source>
</evidence>
<proteinExistence type="predicted"/>
<dbReference type="InterPro" id="IPR036770">
    <property type="entry name" value="Ankyrin_rpt-contain_sf"/>
</dbReference>
<sequence length="178" mass="19221">MYSEGYQFLQAVKDREGDEATEMLSQPGTTLVNTRDITSGETGLHITVDRRDLTWTKFLLQKGANPNIADNRGRTPLIAAAQIGWVEGVQALVDAGARMDIGNETGETPLISAVHARNIEMIEVLVKAGADPDRADNAGRTARDYAAMPGVSGRVLSAIERSEASDEESNTRTYGPVF</sequence>
<reference evidence="4 5" key="1">
    <citation type="submission" date="2018-08" db="EMBL/GenBank/DDBJ databases">
        <title>Erythrobacter zhengii sp.nov., a bacterium isolated from deep-sea sediment.</title>
        <authorList>
            <person name="Fang C."/>
            <person name="Wu Y.-H."/>
            <person name="Sun C."/>
            <person name="Wang H."/>
            <person name="Cheng H."/>
            <person name="Meng F.-X."/>
            <person name="Wang C.-S."/>
            <person name="Xu X.-W."/>
        </authorList>
    </citation>
    <scope>NUCLEOTIDE SEQUENCE [LARGE SCALE GENOMIC DNA]</scope>
    <source>
        <strain evidence="4 5">V18</strain>
    </source>
</reference>
<evidence type="ECO:0000256" key="3">
    <source>
        <dbReference type="PROSITE-ProRule" id="PRU00023"/>
    </source>
</evidence>
<keyword evidence="2 3" id="KW-0040">ANK repeat</keyword>
<evidence type="ECO:0000313" key="5">
    <source>
        <dbReference type="Proteomes" id="UP000286576"/>
    </source>
</evidence>
<dbReference type="OrthoDB" id="7390289at2"/>
<dbReference type="InterPro" id="IPR002110">
    <property type="entry name" value="Ankyrin_rpt"/>
</dbReference>
<dbReference type="Pfam" id="PF12796">
    <property type="entry name" value="Ank_2"/>
    <property type="match status" value="1"/>
</dbReference>
<feature type="repeat" description="ANK" evidence="3">
    <location>
        <begin position="72"/>
        <end position="104"/>
    </location>
</feature>
<dbReference type="PANTHER" id="PTHR24171">
    <property type="entry name" value="ANKYRIN REPEAT DOMAIN-CONTAINING PROTEIN 39-RELATED"/>
    <property type="match status" value="1"/>
</dbReference>
<evidence type="ECO:0000313" key="4">
    <source>
        <dbReference type="EMBL" id="RIV86009.1"/>
    </source>
</evidence>
<dbReference type="PROSITE" id="PS50088">
    <property type="entry name" value="ANK_REPEAT"/>
    <property type="match status" value="3"/>
</dbReference>
<evidence type="ECO:0000256" key="1">
    <source>
        <dbReference type="ARBA" id="ARBA00022737"/>
    </source>
</evidence>
<organism evidence="4 5">
    <name type="scientific">Aurantiacibacter zhengii</name>
    <dbReference type="NCBI Taxonomy" id="2307003"/>
    <lineage>
        <taxon>Bacteria</taxon>
        <taxon>Pseudomonadati</taxon>
        <taxon>Pseudomonadota</taxon>
        <taxon>Alphaproteobacteria</taxon>
        <taxon>Sphingomonadales</taxon>
        <taxon>Erythrobacteraceae</taxon>
        <taxon>Aurantiacibacter</taxon>
    </lineage>
</organism>
<dbReference type="Proteomes" id="UP000286576">
    <property type="component" value="Unassembled WGS sequence"/>
</dbReference>
<comment type="caution">
    <text evidence="4">The sequence shown here is derived from an EMBL/GenBank/DDBJ whole genome shotgun (WGS) entry which is preliminary data.</text>
</comment>
<dbReference type="SMART" id="SM00248">
    <property type="entry name" value="ANK"/>
    <property type="match status" value="3"/>
</dbReference>
<protein>
    <submittedName>
        <fullName evidence="4">Ankyrin repeat domain-containing protein</fullName>
    </submittedName>
</protein>
<feature type="repeat" description="ANK" evidence="3">
    <location>
        <begin position="39"/>
        <end position="71"/>
    </location>
</feature>
<dbReference type="EMBL" id="QXFL01000004">
    <property type="protein sequence ID" value="RIV86009.1"/>
    <property type="molecule type" value="Genomic_DNA"/>
</dbReference>
<dbReference type="AlphaFoldDB" id="A0A418NS81"/>
<dbReference type="Pfam" id="PF00023">
    <property type="entry name" value="Ank"/>
    <property type="match status" value="1"/>
</dbReference>
<name>A0A418NS81_9SPHN</name>
<dbReference type="Gene3D" id="1.25.40.20">
    <property type="entry name" value="Ankyrin repeat-containing domain"/>
    <property type="match status" value="1"/>
</dbReference>
<accession>A0A418NS81</accession>
<gene>
    <name evidence="4" type="ORF">D2V07_11140</name>
</gene>
<keyword evidence="1" id="KW-0677">Repeat</keyword>
<dbReference type="SUPFAM" id="SSF48403">
    <property type="entry name" value="Ankyrin repeat"/>
    <property type="match status" value="1"/>
</dbReference>